<reference evidence="3" key="2">
    <citation type="journal article" date="2022" name="Microbiol. Resour. Announc.">
        <title>Metagenome Sequencing to Explore Phylogenomics of Terrestrial Cyanobacteria.</title>
        <authorList>
            <person name="Ward R.D."/>
            <person name="Stajich J.E."/>
            <person name="Johansen J.R."/>
            <person name="Huntemann M."/>
            <person name="Clum A."/>
            <person name="Foster B."/>
            <person name="Foster B."/>
            <person name="Roux S."/>
            <person name="Palaniappan K."/>
            <person name="Varghese N."/>
            <person name="Mukherjee S."/>
            <person name="Reddy T.B.K."/>
            <person name="Daum C."/>
            <person name="Copeland A."/>
            <person name="Chen I.A."/>
            <person name="Ivanova N.N."/>
            <person name="Kyrpides N.C."/>
            <person name="Shapiro N."/>
            <person name="Eloe-Fadrosh E.A."/>
            <person name="Pietrasiak N."/>
        </authorList>
    </citation>
    <scope>NUCLEOTIDE SEQUENCE</scope>
    <source>
        <strain evidence="3">GSE-NOS-MK-12-04C</strain>
    </source>
</reference>
<keyword evidence="2" id="KW-0812">Transmembrane</keyword>
<reference evidence="3" key="1">
    <citation type="submission" date="2021-05" db="EMBL/GenBank/DDBJ databases">
        <authorList>
            <person name="Pietrasiak N."/>
            <person name="Ward R."/>
            <person name="Stajich J.E."/>
            <person name="Kurbessoian T."/>
        </authorList>
    </citation>
    <scope>NUCLEOTIDE SEQUENCE</scope>
    <source>
        <strain evidence="3">GSE-NOS-MK-12-04C</strain>
    </source>
</reference>
<evidence type="ECO:0000313" key="3">
    <source>
        <dbReference type="EMBL" id="MBW4671566.1"/>
    </source>
</evidence>
<dbReference type="AlphaFoldDB" id="A0A951QTP1"/>
<sequence length="780" mass="86519">MANRPRKLTSKPGKQNQPPRRAVKPVSKKHRGSWLPSMLALALLSGSAGLIGLFAWISFLFIFNPDQLGWVNKLLPEWAKISLARGDRPQTVVQIQAIIDKQGHIAGESLPIDGATTQAFLLPVFNQRPNCQSNCKELIELRVYQRSDEIEFESLTEKYYHLATQLPVKGPEEAFVIAPLVETTKENQGSNIELPLTEIKGFEGAPSSGIWYYLRGERTSGTNAIAYGHVVHYNSKRNNLQLMLSWTSPNGQLPQWQQVTGGNVKELVVNQTVALEPQLRIYQVKSTNSLNSVLLEEISLTPPALNNSAYKDALSIAKSGMWTPAFEWLQFILKQGKAKIPPSARAQIDLIRWHSQLTKAQAEKTWASPSQQVLADLIDGRWEKALQVFEASPANAQEIATFLKADGGRLWSRTEAALRVNPNRLEVQTWSALILAARHGNARANSWLQEQPKISKESLTKIASLLRQLEGEVVIKPNMNAIHPSKIVGSASLKARINPSDWLQPNHQSDIKSTSNQWYEVEVSAFHDGKSWLNSPFNNLNPPKTDSGKFLWNTLGINSDSNIQIVIWQPNGEQQTTNATIKAVQLRGGVLRLLAAASDVETGNLASLQHPQPLALTNAALEWVQPSAITIEQLYQKDSQQTKTILPTVWRSLQASGQIPTGAIPNLPEMVQKLGYWPVQVLDLTGDQEPETILTISKEALASLNKPLSHTKGGDKNLSRPRSLILSNSGIVIYSDFSRNSEQVLTAIAKTSDGQSLTLLVESADKYILKRWSAKSQRFE</sequence>
<dbReference type="EMBL" id="JAHHGZ010000048">
    <property type="protein sequence ID" value="MBW4671566.1"/>
    <property type="molecule type" value="Genomic_DNA"/>
</dbReference>
<feature type="region of interest" description="Disordered" evidence="1">
    <location>
        <begin position="1"/>
        <end position="29"/>
    </location>
</feature>
<evidence type="ECO:0000256" key="2">
    <source>
        <dbReference type="SAM" id="Phobius"/>
    </source>
</evidence>
<accession>A0A951QTP1</accession>
<evidence type="ECO:0000256" key="1">
    <source>
        <dbReference type="SAM" id="MobiDB-lite"/>
    </source>
</evidence>
<proteinExistence type="predicted"/>
<name>A0A951QTP1_9CYAN</name>
<comment type="caution">
    <text evidence="3">The sequence shown here is derived from an EMBL/GenBank/DDBJ whole genome shotgun (WGS) entry which is preliminary data.</text>
</comment>
<evidence type="ECO:0000313" key="4">
    <source>
        <dbReference type="Proteomes" id="UP000729701"/>
    </source>
</evidence>
<organism evidence="3 4">
    <name type="scientific">Cyanomargarita calcarea GSE-NOS-MK-12-04C</name>
    <dbReference type="NCBI Taxonomy" id="2839659"/>
    <lineage>
        <taxon>Bacteria</taxon>
        <taxon>Bacillati</taxon>
        <taxon>Cyanobacteriota</taxon>
        <taxon>Cyanophyceae</taxon>
        <taxon>Nostocales</taxon>
        <taxon>Cyanomargaritaceae</taxon>
        <taxon>Cyanomargarita</taxon>
    </lineage>
</organism>
<keyword evidence="2" id="KW-0472">Membrane</keyword>
<dbReference type="Proteomes" id="UP000729701">
    <property type="component" value="Unassembled WGS sequence"/>
</dbReference>
<feature type="transmembrane region" description="Helical" evidence="2">
    <location>
        <begin position="38"/>
        <end position="63"/>
    </location>
</feature>
<keyword evidence="2" id="KW-1133">Transmembrane helix</keyword>
<gene>
    <name evidence="3" type="ORF">KME60_30100</name>
</gene>
<protein>
    <submittedName>
        <fullName evidence="3">Uncharacterized protein</fullName>
    </submittedName>
</protein>